<evidence type="ECO:0000256" key="4">
    <source>
        <dbReference type="ARBA" id="ARBA00023121"/>
    </source>
</evidence>
<protein>
    <recommendedName>
        <fullName evidence="12">Tricalbin</fullName>
    </recommendedName>
</protein>
<dbReference type="CDD" id="cd21678">
    <property type="entry name" value="SMP_TCB"/>
    <property type="match status" value="1"/>
</dbReference>
<proteinExistence type="predicted"/>
<keyword evidence="5 7" id="KW-0472">Membrane</keyword>
<feature type="domain" description="C2" evidence="8">
    <location>
        <begin position="842"/>
        <end position="967"/>
    </location>
</feature>
<sequence length="1225" mass="135781">MQVLTRRLKHPNLLKKQMRRKISHHPFEDFMKKYSGQEWQNYIAITVLVFTGFLVSRLHFGFGWCLIVLAFGAQYYTNSVQRHRRNVRDDITRQLAINKLFQDAESTEWLNSFVSKFWLIYEPVLSAMVVEIADGILAENTPGFLDSLRLSHFTLGTKAPRVDSVKTLDNHDDEKVEMEWEFSFTPNDIIDMTKRELERKTNPKICLEIRVGKGFVGAGIPVLVEDFAFKGRMRIVLHLMSTFPHVRTADVSFMEPPLIDYVLKPIGGETFGFDIAHVPGLQTFIRDQTNAVLGPMMYAPNVFTLDVAQLMSGVDMEAAVGVLKITVRSGRNLKNLEFMGMSDPYVILQCNNRAELGRTSVKKNTLNPVWDETYFILLHRLSDTLSLEVYDKEEVKKDRSLGTASFDLSTLSESPEQVDVLAKVIREGGKQCGELLFDVAYSPVVPPIKNEDGTESPVESNSGILKVFVHQGKGFSTSGNPYGILKLNGHEVLKTQVIKKKDNPLWEKNVEMFISDKKSALFGFEAYDERGFASDPLTGKLNVTLEQALNRNNDNPWYDLEGSSGKVRMSFVWRPVVIKGGAISAGRLAPPLGVIRLDLLSARKLKKMDLMGKSDPYVVVSIANKQKARTEVIEDNLDPTWNETHFIGVRNPLYDWDKFGKDSIIGKILGPQISENQYGEGTVKEYQPAIRHEGKETGTLRFNAHFYPTEPITTPQAEHEAAVKEPGNDLTTEPIDYTKYDTGLMSVLIGSTKEMRKQFDSCFAEVLLNNNEYNVVHRTEVKKKVTDPIFNEECEVFISVLIRQNNENRTVIARTTLSASEILEHLTKTNSNESSWYEFENHPGKIQLAFKFTPVNIEIDESLSILKANRLQAADSSGLSDPFVVVKLNGEKIFKTKTIKKNLNPEFNEEFVASLMARNEDTLFESLVEQVKEFPITNSQGTLTLSLLFTPEYVGKMMTDRKGTLHGAALGGAASVVGGTLGAGKQVVGGTLGAGKQVHVVGGTLGAGKQVVGGAKGLFGLGKKKTGNDSQEMVVNDAAGVASAAVVGANEMSADADSDATGDSGPENAGSETTGQPGTITIFILEGKDLPAADSNGMSDPYVKIRWGRKVVHKTKVIKKTLAPIWNESFTIPTNGSPLRLQFSVRDHNLLQDTALGDYQLDVWERISPASNILSDEFMAPLANAEKGQIKLRIEFSPEGGSHLNVDGGSKKFGFGSFRKKSVSG</sequence>
<dbReference type="OrthoDB" id="1029639at2759"/>
<keyword evidence="7" id="KW-1133">Transmembrane helix</keyword>
<dbReference type="PROSITE" id="PS51847">
    <property type="entry name" value="SMP"/>
    <property type="match status" value="1"/>
</dbReference>
<comment type="caution">
    <text evidence="10">The sequence shown here is derived from an EMBL/GenBank/DDBJ whole genome shotgun (WGS) entry which is preliminary data.</text>
</comment>
<accession>A0A1Y1ZBJ4</accession>
<dbReference type="SMART" id="SM00239">
    <property type="entry name" value="C2"/>
    <property type="match status" value="6"/>
</dbReference>
<gene>
    <name evidence="10" type="ORF">K493DRAFT_310160</name>
</gene>
<dbReference type="PANTHER" id="PTHR46980:SF2">
    <property type="entry name" value="TRICALBIN-1-RELATED"/>
    <property type="match status" value="1"/>
</dbReference>
<dbReference type="PANTHER" id="PTHR46980">
    <property type="entry name" value="TRICALBIN-1-RELATED"/>
    <property type="match status" value="1"/>
</dbReference>
<dbReference type="InParanoid" id="A0A1Y1ZBJ4"/>
<dbReference type="STRING" id="1314790.A0A1Y1ZBJ4"/>
<evidence type="ECO:0000256" key="5">
    <source>
        <dbReference type="ARBA" id="ARBA00023136"/>
    </source>
</evidence>
<evidence type="ECO:0000256" key="6">
    <source>
        <dbReference type="SAM" id="MobiDB-lite"/>
    </source>
</evidence>
<dbReference type="InterPro" id="IPR035892">
    <property type="entry name" value="C2_domain_sf"/>
</dbReference>
<feature type="domain" description="C2" evidence="8">
    <location>
        <begin position="1060"/>
        <end position="1178"/>
    </location>
</feature>
<dbReference type="Gene3D" id="2.60.40.150">
    <property type="entry name" value="C2 domain"/>
    <property type="match status" value="5"/>
</dbReference>
<feature type="transmembrane region" description="Helical" evidence="7">
    <location>
        <begin position="42"/>
        <end position="75"/>
    </location>
</feature>
<dbReference type="InterPro" id="IPR052455">
    <property type="entry name" value="Tricalbin_domain"/>
</dbReference>
<comment type="subcellular location">
    <subcellularLocation>
        <location evidence="1">Membrane</location>
    </subcellularLocation>
</comment>
<dbReference type="InterPro" id="IPR000008">
    <property type="entry name" value="C2_dom"/>
</dbReference>
<evidence type="ECO:0000259" key="9">
    <source>
        <dbReference type="PROSITE" id="PS51847"/>
    </source>
</evidence>
<dbReference type="Proteomes" id="UP000193498">
    <property type="component" value="Unassembled WGS sequence"/>
</dbReference>
<dbReference type="GO" id="GO:0006869">
    <property type="term" value="P:lipid transport"/>
    <property type="evidence" value="ECO:0007669"/>
    <property type="project" value="UniProtKB-KW"/>
</dbReference>
<evidence type="ECO:0000256" key="7">
    <source>
        <dbReference type="SAM" id="Phobius"/>
    </source>
</evidence>
<dbReference type="InterPro" id="IPR017147">
    <property type="entry name" value="Tricalbin"/>
</dbReference>
<evidence type="ECO:0000256" key="1">
    <source>
        <dbReference type="ARBA" id="ARBA00004370"/>
    </source>
</evidence>
<dbReference type="FunCoup" id="A0A1Y1ZBJ4">
    <property type="interactions" value="34"/>
</dbReference>
<dbReference type="GO" id="GO:0008289">
    <property type="term" value="F:lipid binding"/>
    <property type="evidence" value="ECO:0007669"/>
    <property type="project" value="UniProtKB-KW"/>
</dbReference>
<keyword evidence="7" id="KW-0812">Transmembrane</keyword>
<dbReference type="PIRSF" id="PIRSF037232">
    <property type="entry name" value="Tricalbin"/>
    <property type="match status" value="1"/>
</dbReference>
<keyword evidence="3" id="KW-0445">Lipid transport</keyword>
<name>A0A1Y1ZBJ4_9FUNG</name>
<evidence type="ECO:0000313" key="11">
    <source>
        <dbReference type="Proteomes" id="UP000193498"/>
    </source>
</evidence>
<dbReference type="EMBL" id="MCFE01000007">
    <property type="protein sequence ID" value="ORY07619.1"/>
    <property type="molecule type" value="Genomic_DNA"/>
</dbReference>
<feature type="domain" description="C2" evidence="8">
    <location>
        <begin position="563"/>
        <end position="700"/>
    </location>
</feature>
<dbReference type="Pfam" id="PF25669">
    <property type="entry name" value="SMP_MUG190-like"/>
    <property type="match status" value="1"/>
</dbReference>
<keyword evidence="11" id="KW-1185">Reference proteome</keyword>
<dbReference type="InterPro" id="IPR031468">
    <property type="entry name" value="SMP_LBD"/>
</dbReference>
<dbReference type="GO" id="GO:0071944">
    <property type="term" value="C:cell periphery"/>
    <property type="evidence" value="ECO:0007669"/>
    <property type="project" value="UniProtKB-ARBA"/>
</dbReference>
<dbReference type="CDD" id="cd00030">
    <property type="entry name" value="C2"/>
    <property type="match status" value="2"/>
</dbReference>
<dbReference type="Pfam" id="PF00168">
    <property type="entry name" value="C2"/>
    <property type="match status" value="6"/>
</dbReference>
<evidence type="ECO:0000313" key="10">
    <source>
        <dbReference type="EMBL" id="ORY07619.1"/>
    </source>
</evidence>
<reference evidence="10 11" key="1">
    <citation type="submission" date="2016-07" db="EMBL/GenBank/DDBJ databases">
        <title>Pervasive Adenine N6-methylation of Active Genes in Fungi.</title>
        <authorList>
            <consortium name="DOE Joint Genome Institute"/>
            <person name="Mondo S.J."/>
            <person name="Dannebaum R.O."/>
            <person name="Kuo R.C."/>
            <person name="Labutti K."/>
            <person name="Haridas S."/>
            <person name="Kuo A."/>
            <person name="Salamov A."/>
            <person name="Ahrendt S.R."/>
            <person name="Lipzen A."/>
            <person name="Sullivan W."/>
            <person name="Andreopoulos W.B."/>
            <person name="Clum A."/>
            <person name="Lindquist E."/>
            <person name="Daum C."/>
            <person name="Ramamoorthy G.K."/>
            <person name="Gryganskyi A."/>
            <person name="Culley D."/>
            <person name="Magnuson J.K."/>
            <person name="James T.Y."/>
            <person name="O'Malley M.A."/>
            <person name="Stajich J.E."/>
            <person name="Spatafora J.W."/>
            <person name="Visel A."/>
            <person name="Grigoriev I.V."/>
        </authorList>
    </citation>
    <scope>NUCLEOTIDE SEQUENCE [LARGE SCALE GENOMIC DNA]</scope>
    <source>
        <strain evidence="10 11">CBS 931.73</strain>
    </source>
</reference>
<evidence type="ECO:0000256" key="3">
    <source>
        <dbReference type="ARBA" id="ARBA00023055"/>
    </source>
</evidence>
<evidence type="ECO:0000259" key="8">
    <source>
        <dbReference type="PROSITE" id="PS50004"/>
    </source>
</evidence>
<organism evidence="10 11">
    <name type="scientific">Basidiobolus meristosporus CBS 931.73</name>
    <dbReference type="NCBI Taxonomy" id="1314790"/>
    <lineage>
        <taxon>Eukaryota</taxon>
        <taxon>Fungi</taxon>
        <taxon>Fungi incertae sedis</taxon>
        <taxon>Zoopagomycota</taxon>
        <taxon>Entomophthoromycotina</taxon>
        <taxon>Basidiobolomycetes</taxon>
        <taxon>Basidiobolales</taxon>
        <taxon>Basidiobolaceae</taxon>
        <taxon>Basidiobolus</taxon>
    </lineage>
</organism>
<feature type="domain" description="C2" evidence="8">
    <location>
        <begin position="304"/>
        <end position="421"/>
    </location>
</feature>
<dbReference type="SUPFAM" id="SSF49562">
    <property type="entry name" value="C2 domain (Calcium/lipid-binding domain, CaLB)"/>
    <property type="match status" value="6"/>
</dbReference>
<keyword evidence="2" id="KW-0813">Transport</keyword>
<dbReference type="PROSITE" id="PS50004">
    <property type="entry name" value="C2"/>
    <property type="match status" value="5"/>
</dbReference>
<keyword evidence="4" id="KW-0446">Lipid-binding</keyword>
<dbReference type="InterPro" id="IPR037761">
    <property type="entry name" value="C2A_Tricalbin"/>
</dbReference>
<dbReference type="GO" id="GO:0016020">
    <property type="term" value="C:membrane"/>
    <property type="evidence" value="ECO:0007669"/>
    <property type="project" value="UniProtKB-SubCell"/>
</dbReference>
<feature type="domain" description="SMP-LTD" evidence="9">
    <location>
        <begin position="103"/>
        <end position="308"/>
    </location>
</feature>
<dbReference type="AlphaFoldDB" id="A0A1Y1ZBJ4"/>
<dbReference type="CDD" id="cd04044">
    <property type="entry name" value="C2A_Tricalbin-like"/>
    <property type="match status" value="1"/>
</dbReference>
<feature type="domain" description="C2" evidence="8">
    <location>
        <begin position="446"/>
        <end position="558"/>
    </location>
</feature>
<evidence type="ECO:0000256" key="2">
    <source>
        <dbReference type="ARBA" id="ARBA00022448"/>
    </source>
</evidence>
<evidence type="ECO:0008006" key="12">
    <source>
        <dbReference type="Google" id="ProtNLM"/>
    </source>
</evidence>
<feature type="region of interest" description="Disordered" evidence="6">
    <location>
        <begin position="1053"/>
        <end position="1077"/>
    </location>
</feature>
<dbReference type="GO" id="GO:0061817">
    <property type="term" value="P:endoplasmic reticulum-plasma membrane tethering"/>
    <property type="evidence" value="ECO:0007669"/>
    <property type="project" value="InterPro"/>
</dbReference>